<dbReference type="AlphaFoldDB" id="A0AAE1C2Z3"/>
<organism evidence="6 7">
    <name type="scientific">Recurvomyces mirabilis</name>
    <dbReference type="NCBI Taxonomy" id="574656"/>
    <lineage>
        <taxon>Eukaryota</taxon>
        <taxon>Fungi</taxon>
        <taxon>Dikarya</taxon>
        <taxon>Ascomycota</taxon>
        <taxon>Pezizomycotina</taxon>
        <taxon>Dothideomycetes</taxon>
        <taxon>Dothideomycetidae</taxon>
        <taxon>Mycosphaerellales</taxon>
        <taxon>Teratosphaeriaceae</taxon>
        <taxon>Recurvomyces</taxon>
    </lineage>
</organism>
<dbReference type="Proteomes" id="UP001274830">
    <property type="component" value="Unassembled WGS sequence"/>
</dbReference>
<keyword evidence="1" id="KW-0479">Metal-binding</keyword>
<dbReference type="SUPFAM" id="SSF52540">
    <property type="entry name" value="P-loop containing nucleoside triphosphate hydrolases"/>
    <property type="match status" value="1"/>
</dbReference>
<evidence type="ECO:0000256" key="2">
    <source>
        <dbReference type="ARBA" id="ARBA00022741"/>
    </source>
</evidence>
<protein>
    <recommendedName>
        <fullName evidence="5">EngB-type G domain-containing protein</fullName>
    </recommendedName>
</protein>
<evidence type="ECO:0000256" key="3">
    <source>
        <dbReference type="ARBA" id="ARBA00022842"/>
    </source>
</evidence>
<dbReference type="InterPro" id="IPR030393">
    <property type="entry name" value="G_ENGB_dom"/>
</dbReference>
<evidence type="ECO:0000313" key="6">
    <source>
        <dbReference type="EMBL" id="KAK3676049.1"/>
    </source>
</evidence>
<dbReference type="PANTHER" id="PTHR46498:SF1">
    <property type="entry name" value="GTP-BINDING PROTEIN 8"/>
    <property type="match status" value="1"/>
</dbReference>
<keyword evidence="3" id="KW-0460">Magnesium</keyword>
<dbReference type="PROSITE" id="PS51706">
    <property type="entry name" value="G_ENGB"/>
    <property type="match status" value="1"/>
</dbReference>
<dbReference type="GO" id="GO:0005739">
    <property type="term" value="C:mitochondrion"/>
    <property type="evidence" value="ECO:0007669"/>
    <property type="project" value="TreeGrafter"/>
</dbReference>
<dbReference type="InterPro" id="IPR027417">
    <property type="entry name" value="P-loop_NTPase"/>
</dbReference>
<evidence type="ECO:0000313" key="7">
    <source>
        <dbReference type="Proteomes" id="UP001274830"/>
    </source>
</evidence>
<accession>A0AAE1C2Z3</accession>
<dbReference type="EMBL" id="JAUTXT010000012">
    <property type="protein sequence ID" value="KAK3676049.1"/>
    <property type="molecule type" value="Genomic_DNA"/>
</dbReference>
<feature type="domain" description="EngB-type G" evidence="5">
    <location>
        <begin position="96"/>
        <end position="293"/>
    </location>
</feature>
<name>A0AAE1C2Z3_9PEZI</name>
<keyword evidence="4" id="KW-0342">GTP-binding</keyword>
<evidence type="ECO:0000256" key="4">
    <source>
        <dbReference type="ARBA" id="ARBA00023134"/>
    </source>
</evidence>
<dbReference type="PANTHER" id="PTHR46498">
    <property type="entry name" value="GTP-BINDING PROTEIN 8"/>
    <property type="match status" value="1"/>
</dbReference>
<dbReference type="GO" id="GO:0005525">
    <property type="term" value="F:GTP binding"/>
    <property type="evidence" value="ECO:0007669"/>
    <property type="project" value="UniProtKB-KW"/>
</dbReference>
<dbReference type="Gene3D" id="3.40.50.300">
    <property type="entry name" value="P-loop containing nucleotide triphosphate hydrolases"/>
    <property type="match status" value="1"/>
</dbReference>
<dbReference type="GO" id="GO:0046872">
    <property type="term" value="F:metal ion binding"/>
    <property type="evidence" value="ECO:0007669"/>
    <property type="project" value="UniProtKB-KW"/>
</dbReference>
<dbReference type="InterPro" id="IPR052279">
    <property type="entry name" value="EngB_GTPase"/>
</dbReference>
<comment type="caution">
    <text evidence="6">The sequence shown here is derived from an EMBL/GenBank/DDBJ whole genome shotgun (WGS) entry which is preliminary data.</text>
</comment>
<evidence type="ECO:0000256" key="1">
    <source>
        <dbReference type="ARBA" id="ARBA00022723"/>
    </source>
</evidence>
<dbReference type="InterPro" id="IPR006073">
    <property type="entry name" value="GTP-bd"/>
</dbReference>
<gene>
    <name evidence="6" type="ORF">LTR78_004241</name>
</gene>
<keyword evidence="7" id="KW-1185">Reference proteome</keyword>
<reference evidence="6" key="1">
    <citation type="submission" date="2023-07" db="EMBL/GenBank/DDBJ databases">
        <title>Black Yeasts Isolated from many extreme environments.</title>
        <authorList>
            <person name="Coleine C."/>
            <person name="Stajich J.E."/>
            <person name="Selbmann L."/>
        </authorList>
    </citation>
    <scope>NUCLEOTIDE SEQUENCE</scope>
    <source>
        <strain evidence="6">CCFEE 5485</strain>
    </source>
</reference>
<evidence type="ECO:0000259" key="5">
    <source>
        <dbReference type="PROSITE" id="PS51706"/>
    </source>
</evidence>
<sequence>MDFLRLPPSLRHSLLHQPLLRRYLSTTSTYQPFNDPTPFIPTTPSLLTLSTTNLNTYQIALPPTPTQLRYAHTFFVSAPPTYLFTSPFFRSFPPSQHPEVAFLGRSNAGKSSLLNALFGRTNVRDAHVSKRPGRTKTMNGFGVSGGLVMGRAPLEGQREVAWKRFPRGGVVVVDMPGYGGGSREEWGKEVMKYLENRKQLRRTFVLVDAEHGLKGTDIQLLTHLRRRGVAHQIVLSKVDKLLFPNAKPPGAEKLSNGLLKLKELCADVKSTLNREAGDGRERLMDVLCCSSEKSLEVGSQGQREKKVGVDEVRWAVLSACGLECDEKGGRRKMGGMDIKIQDEG</sequence>
<dbReference type="Pfam" id="PF01926">
    <property type="entry name" value="MMR_HSR1"/>
    <property type="match status" value="1"/>
</dbReference>
<dbReference type="CDD" id="cd01876">
    <property type="entry name" value="YihA_EngB"/>
    <property type="match status" value="1"/>
</dbReference>
<keyword evidence="2" id="KW-0547">Nucleotide-binding</keyword>
<proteinExistence type="predicted"/>